<organism evidence="2 4">
    <name type="scientific">Didymodactylos carnosus</name>
    <dbReference type="NCBI Taxonomy" id="1234261"/>
    <lineage>
        <taxon>Eukaryota</taxon>
        <taxon>Metazoa</taxon>
        <taxon>Spiralia</taxon>
        <taxon>Gnathifera</taxon>
        <taxon>Rotifera</taxon>
        <taxon>Eurotatoria</taxon>
        <taxon>Bdelloidea</taxon>
        <taxon>Philodinida</taxon>
        <taxon>Philodinidae</taxon>
        <taxon>Didymodactylos</taxon>
    </lineage>
</organism>
<protein>
    <submittedName>
        <fullName evidence="2">Uncharacterized protein</fullName>
    </submittedName>
</protein>
<dbReference type="EMBL" id="CAJNOQ010053804">
    <property type="protein sequence ID" value="CAF1656493.1"/>
    <property type="molecule type" value="Genomic_DNA"/>
</dbReference>
<gene>
    <name evidence="2" type="ORF">GPM918_LOCUS45787</name>
    <name evidence="3" type="ORF">SRO942_LOCUS48673</name>
</gene>
<dbReference type="Proteomes" id="UP000681722">
    <property type="component" value="Unassembled WGS sequence"/>
</dbReference>
<comment type="caution">
    <text evidence="2">The sequence shown here is derived from an EMBL/GenBank/DDBJ whole genome shotgun (WGS) entry which is preliminary data.</text>
</comment>
<name>A0A816F8J7_9BILA</name>
<sequence>SRNVEENMAQTLQQPTMAELDEALQFLDPLSDDLNNYPGETVSPLEGARVNGENDTMGEREAIALPKPPSQFATNLPEKGVQRQTWPEESATNQNESLGSC</sequence>
<keyword evidence="4" id="KW-1185">Reference proteome</keyword>
<evidence type="ECO:0000313" key="2">
    <source>
        <dbReference type="EMBL" id="CAF1656493.1"/>
    </source>
</evidence>
<feature type="region of interest" description="Disordered" evidence="1">
    <location>
        <begin position="67"/>
        <end position="101"/>
    </location>
</feature>
<feature type="compositionally biased region" description="Polar residues" evidence="1">
    <location>
        <begin position="82"/>
        <end position="101"/>
    </location>
</feature>
<dbReference type="AlphaFoldDB" id="A0A816F8J7"/>
<evidence type="ECO:0000313" key="3">
    <source>
        <dbReference type="EMBL" id="CAF4595645.1"/>
    </source>
</evidence>
<evidence type="ECO:0000313" key="4">
    <source>
        <dbReference type="Proteomes" id="UP000663829"/>
    </source>
</evidence>
<dbReference type="Proteomes" id="UP000663829">
    <property type="component" value="Unassembled WGS sequence"/>
</dbReference>
<dbReference type="EMBL" id="CAJOBC010126137">
    <property type="protein sequence ID" value="CAF4595645.1"/>
    <property type="molecule type" value="Genomic_DNA"/>
</dbReference>
<reference evidence="2" key="1">
    <citation type="submission" date="2021-02" db="EMBL/GenBank/DDBJ databases">
        <authorList>
            <person name="Nowell W R."/>
        </authorList>
    </citation>
    <scope>NUCLEOTIDE SEQUENCE</scope>
</reference>
<evidence type="ECO:0000256" key="1">
    <source>
        <dbReference type="SAM" id="MobiDB-lite"/>
    </source>
</evidence>
<feature type="region of interest" description="Disordered" evidence="1">
    <location>
        <begin position="31"/>
        <end position="52"/>
    </location>
</feature>
<accession>A0A816F8J7</accession>
<proteinExistence type="predicted"/>
<feature type="non-terminal residue" evidence="2">
    <location>
        <position position="101"/>
    </location>
</feature>